<protein>
    <submittedName>
        <fullName evidence="2">RsbS, negative regulator of sigma-B</fullName>
    </submittedName>
</protein>
<dbReference type="OrthoDB" id="341541at2157"/>
<evidence type="ECO:0000313" key="3">
    <source>
        <dbReference type="Proteomes" id="UP000033101"/>
    </source>
</evidence>
<dbReference type="PATRIC" id="fig|1434110.4.peg.782"/>
<dbReference type="Pfam" id="PF01740">
    <property type="entry name" value="STAS"/>
    <property type="match status" value="1"/>
</dbReference>
<dbReference type="STRING" id="1434110.MSHOH_0642"/>
<sequence>MIPILRVKDVLLSSIQGDLTDKEVLEYQSQMLTMLEKTEAIGVLIDITGMDIVDSFMARVINETANMARIMGTEVVLCGMQPMVALTLVEMGRELIGVQTALNLGKGLDKILSSTKGRRTSLHSQVL</sequence>
<dbReference type="GeneID" id="24829786"/>
<dbReference type="PANTHER" id="PTHR33745">
    <property type="entry name" value="RSBT ANTAGONIST PROTEIN RSBS-RELATED"/>
    <property type="match status" value="1"/>
</dbReference>
<name>A0A0E3WV44_9EURY</name>
<dbReference type="Gene3D" id="3.30.750.24">
    <property type="entry name" value="STAS domain"/>
    <property type="match status" value="1"/>
</dbReference>
<dbReference type="EMBL" id="CP009516">
    <property type="protein sequence ID" value="AKB77125.1"/>
    <property type="molecule type" value="Genomic_DNA"/>
</dbReference>
<dbReference type="PROSITE" id="PS50801">
    <property type="entry name" value="STAS"/>
    <property type="match status" value="1"/>
</dbReference>
<dbReference type="CDD" id="cd07041">
    <property type="entry name" value="STAS_RsbR_RsbS_like"/>
    <property type="match status" value="1"/>
</dbReference>
<reference evidence="2 3" key="1">
    <citation type="submission" date="2014-07" db="EMBL/GenBank/DDBJ databases">
        <title>Methanogenic archaea and the global carbon cycle.</title>
        <authorList>
            <person name="Henriksen J.R."/>
            <person name="Luke J."/>
            <person name="Reinhart S."/>
            <person name="Benedict M.N."/>
            <person name="Youngblut N.D."/>
            <person name="Metcalf M.E."/>
            <person name="Whitaker R.J."/>
            <person name="Metcalf W.W."/>
        </authorList>
    </citation>
    <scope>NUCLEOTIDE SEQUENCE [LARGE SCALE GENOMIC DNA]</scope>
    <source>
        <strain evidence="2 3">HB-1</strain>
    </source>
</reference>
<dbReference type="InterPro" id="IPR002645">
    <property type="entry name" value="STAS_dom"/>
</dbReference>
<gene>
    <name evidence="2" type="ORF">MSHOH_0642</name>
</gene>
<organism evidence="2 3">
    <name type="scientific">Methanosarcina horonobensis HB-1 = JCM 15518</name>
    <dbReference type="NCBI Taxonomy" id="1434110"/>
    <lineage>
        <taxon>Archaea</taxon>
        <taxon>Methanobacteriati</taxon>
        <taxon>Methanobacteriota</taxon>
        <taxon>Stenosarchaea group</taxon>
        <taxon>Methanomicrobia</taxon>
        <taxon>Methanosarcinales</taxon>
        <taxon>Methanosarcinaceae</taxon>
        <taxon>Methanosarcina</taxon>
    </lineage>
</organism>
<evidence type="ECO:0000313" key="2">
    <source>
        <dbReference type="EMBL" id="AKB77125.1"/>
    </source>
</evidence>
<keyword evidence="3" id="KW-1185">Reference proteome</keyword>
<feature type="domain" description="STAS" evidence="1">
    <location>
        <begin position="1"/>
        <end position="92"/>
    </location>
</feature>
<dbReference type="SUPFAM" id="SSF52091">
    <property type="entry name" value="SpoIIaa-like"/>
    <property type="match status" value="1"/>
</dbReference>
<accession>A0A0E3WV44</accession>
<dbReference type="InterPro" id="IPR036513">
    <property type="entry name" value="STAS_dom_sf"/>
</dbReference>
<dbReference type="RefSeq" id="WP_204245379.1">
    <property type="nucleotide sequence ID" value="NZ_CP009516.1"/>
</dbReference>
<proteinExistence type="predicted"/>
<dbReference type="AlphaFoldDB" id="A0A0E3WV44"/>
<dbReference type="KEGG" id="mhor:MSHOH_0642"/>
<dbReference type="InterPro" id="IPR051932">
    <property type="entry name" value="Bact_StressResp_Reg"/>
</dbReference>
<dbReference type="PANTHER" id="PTHR33745:SF1">
    <property type="entry name" value="RSBT ANTAGONIST PROTEIN RSBS"/>
    <property type="match status" value="1"/>
</dbReference>
<evidence type="ECO:0000259" key="1">
    <source>
        <dbReference type="PROSITE" id="PS50801"/>
    </source>
</evidence>
<dbReference type="HOGENOM" id="CLU_138490_0_0_2"/>
<dbReference type="Proteomes" id="UP000033101">
    <property type="component" value="Chromosome"/>
</dbReference>